<reference evidence="1 2" key="2">
    <citation type="journal article" date="2022" name="Mol. Ecol. Resour.">
        <title>The genomes of chicory, endive, great burdock and yacon provide insights into Asteraceae paleo-polyploidization history and plant inulin production.</title>
        <authorList>
            <person name="Fan W."/>
            <person name="Wang S."/>
            <person name="Wang H."/>
            <person name="Wang A."/>
            <person name="Jiang F."/>
            <person name="Liu H."/>
            <person name="Zhao H."/>
            <person name="Xu D."/>
            <person name="Zhang Y."/>
        </authorList>
    </citation>
    <scope>NUCLEOTIDE SEQUENCE [LARGE SCALE GENOMIC DNA]</scope>
    <source>
        <strain evidence="2">cv. Yunnan</strain>
        <tissue evidence="1">Leaves</tissue>
    </source>
</reference>
<organism evidence="1 2">
    <name type="scientific">Smallanthus sonchifolius</name>
    <dbReference type="NCBI Taxonomy" id="185202"/>
    <lineage>
        <taxon>Eukaryota</taxon>
        <taxon>Viridiplantae</taxon>
        <taxon>Streptophyta</taxon>
        <taxon>Embryophyta</taxon>
        <taxon>Tracheophyta</taxon>
        <taxon>Spermatophyta</taxon>
        <taxon>Magnoliopsida</taxon>
        <taxon>eudicotyledons</taxon>
        <taxon>Gunneridae</taxon>
        <taxon>Pentapetalae</taxon>
        <taxon>asterids</taxon>
        <taxon>campanulids</taxon>
        <taxon>Asterales</taxon>
        <taxon>Asteraceae</taxon>
        <taxon>Asteroideae</taxon>
        <taxon>Heliantheae alliance</taxon>
        <taxon>Millerieae</taxon>
        <taxon>Smallanthus</taxon>
    </lineage>
</organism>
<evidence type="ECO:0000313" key="2">
    <source>
        <dbReference type="Proteomes" id="UP001056120"/>
    </source>
</evidence>
<name>A0ACB9FXM9_9ASTR</name>
<keyword evidence="2" id="KW-1185">Reference proteome</keyword>
<comment type="caution">
    <text evidence="1">The sequence shown here is derived from an EMBL/GenBank/DDBJ whole genome shotgun (WGS) entry which is preliminary data.</text>
</comment>
<reference evidence="2" key="1">
    <citation type="journal article" date="2022" name="Mol. Ecol. Resour.">
        <title>The genomes of chicory, endive, great burdock and yacon provide insights into Asteraceae palaeo-polyploidization history and plant inulin production.</title>
        <authorList>
            <person name="Fan W."/>
            <person name="Wang S."/>
            <person name="Wang H."/>
            <person name="Wang A."/>
            <person name="Jiang F."/>
            <person name="Liu H."/>
            <person name="Zhao H."/>
            <person name="Xu D."/>
            <person name="Zhang Y."/>
        </authorList>
    </citation>
    <scope>NUCLEOTIDE SEQUENCE [LARGE SCALE GENOMIC DNA]</scope>
    <source>
        <strain evidence="2">cv. Yunnan</strain>
    </source>
</reference>
<protein>
    <submittedName>
        <fullName evidence="1">Uncharacterized protein</fullName>
    </submittedName>
</protein>
<accession>A0ACB9FXM9</accession>
<sequence>MVTGTPCNITNLFCKLLVSRKVIFGSHKTPLTCSWICSTLHSTTPHSTTPRNTTPRNTIPRSTTPRHLNMYYSLHQSVNYSEHIYVLAEDTSMRMGHLETIVQRIDRDARPRQGKAVVDFNHTPWTQQQSGNFMSMNEVHGATIIPETEIVHSCRRLLGVRGRVQMCSTFLKLLTGDHTSRKD</sequence>
<gene>
    <name evidence="1" type="ORF">L1987_45887</name>
</gene>
<dbReference type="EMBL" id="CM042032">
    <property type="protein sequence ID" value="KAI3776124.1"/>
    <property type="molecule type" value="Genomic_DNA"/>
</dbReference>
<evidence type="ECO:0000313" key="1">
    <source>
        <dbReference type="EMBL" id="KAI3776124.1"/>
    </source>
</evidence>
<proteinExistence type="predicted"/>
<dbReference type="Proteomes" id="UP001056120">
    <property type="component" value="Linkage Group LG15"/>
</dbReference>